<proteinExistence type="predicted"/>
<evidence type="ECO:0000256" key="1">
    <source>
        <dbReference type="SAM" id="Phobius"/>
    </source>
</evidence>
<protein>
    <submittedName>
        <fullName evidence="2">Uncharacterized protein</fullName>
    </submittedName>
</protein>
<accession>A0A5C8NX04</accession>
<keyword evidence="3" id="KW-1185">Reference proteome</keyword>
<keyword evidence="1" id="KW-1133">Transmembrane helix</keyword>
<dbReference type="OrthoDB" id="1376650at2"/>
<name>A0A5C8NX04_9BACI</name>
<keyword evidence="1" id="KW-0472">Membrane</keyword>
<feature type="transmembrane region" description="Helical" evidence="1">
    <location>
        <begin position="70"/>
        <end position="87"/>
    </location>
</feature>
<feature type="transmembrane region" description="Helical" evidence="1">
    <location>
        <begin position="184"/>
        <end position="203"/>
    </location>
</feature>
<evidence type="ECO:0000313" key="3">
    <source>
        <dbReference type="Proteomes" id="UP000321574"/>
    </source>
</evidence>
<feature type="transmembrane region" description="Helical" evidence="1">
    <location>
        <begin position="223"/>
        <end position="243"/>
    </location>
</feature>
<gene>
    <name evidence="2" type="ORF">FHP05_05755</name>
</gene>
<dbReference type="RefSeq" id="WP_147666299.1">
    <property type="nucleotide sequence ID" value="NZ_VDUW01000003.1"/>
</dbReference>
<dbReference type="Proteomes" id="UP000321574">
    <property type="component" value="Unassembled WGS sequence"/>
</dbReference>
<sequence>MMLQKSKELITIIRELIWPLLEPLQEQDILQIKEKDFDWEEEDLDLMLEYANKYYESEEARKQDVESKSTIFIGTFGVTATILIYLSKELVLNNSVIPSFFMLILISLMTLSVVYICRAIWFSLKALQRQNYYRLSFPRFMLENDVNKKKKLIIALLNYTRNNSETINLKVDFMTMAQEYFKRVVVFVSIFSILVLGRYILSYKIVFSDFFSVLNNLAIREHLLGIIIASIVLLYFLIMVIFYKLSKR</sequence>
<dbReference type="AlphaFoldDB" id="A0A5C8NX04"/>
<evidence type="ECO:0000313" key="2">
    <source>
        <dbReference type="EMBL" id="TXL65629.1"/>
    </source>
</evidence>
<dbReference type="EMBL" id="VDUW01000003">
    <property type="protein sequence ID" value="TXL65629.1"/>
    <property type="molecule type" value="Genomic_DNA"/>
</dbReference>
<organism evidence="2 3">
    <name type="scientific">Cerasibacillus terrae</name>
    <dbReference type="NCBI Taxonomy" id="2498845"/>
    <lineage>
        <taxon>Bacteria</taxon>
        <taxon>Bacillati</taxon>
        <taxon>Bacillota</taxon>
        <taxon>Bacilli</taxon>
        <taxon>Bacillales</taxon>
        <taxon>Bacillaceae</taxon>
        <taxon>Cerasibacillus</taxon>
    </lineage>
</organism>
<keyword evidence="1" id="KW-0812">Transmembrane</keyword>
<comment type="caution">
    <text evidence="2">The sequence shown here is derived from an EMBL/GenBank/DDBJ whole genome shotgun (WGS) entry which is preliminary data.</text>
</comment>
<reference evidence="2 3" key="1">
    <citation type="submission" date="2019-06" db="EMBL/GenBank/DDBJ databases">
        <title>Cerasibacillus sp. nov., isolated from maize field.</title>
        <authorList>
            <person name="Lin S.-Y."/>
            <person name="Tsai C.-F."/>
            <person name="Young C.-C."/>
        </authorList>
    </citation>
    <scope>NUCLEOTIDE SEQUENCE [LARGE SCALE GENOMIC DNA]</scope>
    <source>
        <strain evidence="2 3">CC-CFT480</strain>
    </source>
</reference>
<feature type="transmembrane region" description="Helical" evidence="1">
    <location>
        <begin position="99"/>
        <end position="124"/>
    </location>
</feature>